<evidence type="ECO:0000313" key="6">
    <source>
        <dbReference type="EMBL" id="CAE7453057.1"/>
    </source>
</evidence>
<dbReference type="InterPro" id="IPR035979">
    <property type="entry name" value="RBD_domain_sf"/>
</dbReference>
<evidence type="ECO:0000256" key="3">
    <source>
        <dbReference type="SAM" id="MobiDB-lite"/>
    </source>
</evidence>
<dbReference type="InterPro" id="IPR012677">
    <property type="entry name" value="Nucleotide-bd_a/b_plait_sf"/>
</dbReference>
<evidence type="ECO:0000256" key="1">
    <source>
        <dbReference type="ARBA" id="ARBA00022884"/>
    </source>
</evidence>
<sequence>MAATSSSRKALKNSLFEAIDKDGDGFLKEGEMMKLAKLVGFEGDADEWKQEYAILCKEVKASEEQGVPKAVVLKLLDDKSDTGCYCTDEELQLLLSAQPRPGAKRQKEDASSAGADAKVRFSGASGEVAEETLKNFFKKVGEVEAFNLFKLKDGKSRGMGMVTYKTAKQAKQALLQLNGSKVQGCTIMVYTDHENDSTTWKPPQPSQRESFAGWYGRGPSKEWYEGSSDGCAVHFHGAPLDMSSDKLYSFFEECGKIKSFWLFRNPEGRSRGQGLVEYSSQKDARSAINYLNGWVIGSCTLNVQEDSVAGMSEVETWKTSQSTWNNKSQGEDWWDGHSVFFSGAPSQLPVGRVQSYFREFGVLDSFHMFRHPSGKPKGIGIVTFKDPQAATEVLKQGLEIEGWPLYLREAEDRGEQRGAVAASSERDYWSSYQAEWDSPAEVDPGKSIFFANVPFLSREIDLKRRFAQVGLINSFQLFKRQDGSSRGMGIVEYVTTSAARRACNTLSEANIDGRHVLIQPYNRQGYGYSGY</sequence>
<comment type="caution">
    <text evidence="6">The sequence shown here is derived from an EMBL/GenBank/DDBJ whole genome shotgun (WGS) entry which is preliminary data.</text>
</comment>
<evidence type="ECO:0000256" key="2">
    <source>
        <dbReference type="PROSITE-ProRule" id="PRU00176"/>
    </source>
</evidence>
<feature type="domain" description="RRM" evidence="4">
    <location>
        <begin position="337"/>
        <end position="412"/>
    </location>
</feature>
<reference evidence="6" key="1">
    <citation type="submission" date="2021-02" db="EMBL/GenBank/DDBJ databases">
        <authorList>
            <person name="Dougan E. K."/>
            <person name="Rhodes N."/>
            <person name="Thang M."/>
            <person name="Chan C."/>
        </authorList>
    </citation>
    <scope>NUCLEOTIDE SEQUENCE</scope>
</reference>
<dbReference type="InterPro" id="IPR002048">
    <property type="entry name" value="EF_hand_dom"/>
</dbReference>
<dbReference type="Proteomes" id="UP000604046">
    <property type="component" value="Unassembled WGS sequence"/>
</dbReference>
<evidence type="ECO:0000259" key="5">
    <source>
        <dbReference type="PROSITE" id="PS50222"/>
    </source>
</evidence>
<proteinExistence type="predicted"/>
<dbReference type="EMBL" id="CAJNDS010002371">
    <property type="protein sequence ID" value="CAE7453057.1"/>
    <property type="molecule type" value="Genomic_DNA"/>
</dbReference>
<accession>A0A812RWC7</accession>
<gene>
    <name evidence="6" type="primary">PAB2</name>
    <name evidence="6" type="ORF">SNAT2548_LOCUS24849</name>
</gene>
<dbReference type="InterPro" id="IPR000504">
    <property type="entry name" value="RRM_dom"/>
</dbReference>
<dbReference type="InterPro" id="IPR050502">
    <property type="entry name" value="Euk_RNA-bind_prot"/>
</dbReference>
<feature type="domain" description="RRM" evidence="4">
    <location>
        <begin position="231"/>
        <end position="308"/>
    </location>
</feature>
<evidence type="ECO:0000259" key="4">
    <source>
        <dbReference type="PROSITE" id="PS50102"/>
    </source>
</evidence>
<dbReference type="AlphaFoldDB" id="A0A812RWC7"/>
<dbReference type="PROSITE" id="PS50102">
    <property type="entry name" value="RRM"/>
    <property type="match status" value="4"/>
</dbReference>
<dbReference type="GO" id="GO:0005509">
    <property type="term" value="F:calcium ion binding"/>
    <property type="evidence" value="ECO:0007669"/>
    <property type="project" value="InterPro"/>
</dbReference>
<dbReference type="PANTHER" id="PTHR48025">
    <property type="entry name" value="OS02G0815200 PROTEIN"/>
    <property type="match status" value="1"/>
</dbReference>
<organism evidence="6 7">
    <name type="scientific">Symbiodinium natans</name>
    <dbReference type="NCBI Taxonomy" id="878477"/>
    <lineage>
        <taxon>Eukaryota</taxon>
        <taxon>Sar</taxon>
        <taxon>Alveolata</taxon>
        <taxon>Dinophyceae</taxon>
        <taxon>Suessiales</taxon>
        <taxon>Symbiodiniaceae</taxon>
        <taxon>Symbiodinium</taxon>
    </lineage>
</organism>
<evidence type="ECO:0000313" key="7">
    <source>
        <dbReference type="Proteomes" id="UP000604046"/>
    </source>
</evidence>
<protein>
    <submittedName>
        <fullName evidence="6">PAB2 protein</fullName>
    </submittedName>
</protein>
<dbReference type="PROSITE" id="PS50222">
    <property type="entry name" value="EF_HAND_2"/>
    <property type="match status" value="1"/>
</dbReference>
<dbReference type="CDD" id="cd00590">
    <property type="entry name" value="RRM_SF"/>
    <property type="match status" value="4"/>
</dbReference>
<dbReference type="SMART" id="SM00360">
    <property type="entry name" value="RRM"/>
    <property type="match status" value="4"/>
</dbReference>
<dbReference type="Gene3D" id="3.30.70.330">
    <property type="match status" value="4"/>
</dbReference>
<dbReference type="GO" id="GO:0003729">
    <property type="term" value="F:mRNA binding"/>
    <property type="evidence" value="ECO:0007669"/>
    <property type="project" value="TreeGrafter"/>
</dbReference>
<dbReference type="Pfam" id="PF00076">
    <property type="entry name" value="RRM_1"/>
    <property type="match status" value="4"/>
</dbReference>
<dbReference type="SUPFAM" id="SSF54928">
    <property type="entry name" value="RNA-binding domain, RBD"/>
    <property type="match status" value="3"/>
</dbReference>
<dbReference type="PANTHER" id="PTHR48025:SF1">
    <property type="entry name" value="RRM DOMAIN-CONTAINING PROTEIN"/>
    <property type="match status" value="1"/>
</dbReference>
<keyword evidence="1 2" id="KW-0694">RNA-binding</keyword>
<feature type="region of interest" description="Disordered" evidence="3">
    <location>
        <begin position="97"/>
        <end position="116"/>
    </location>
</feature>
<feature type="domain" description="RRM" evidence="4">
    <location>
        <begin position="446"/>
        <end position="523"/>
    </location>
</feature>
<name>A0A812RWC7_9DINO</name>
<feature type="domain" description="EF-hand" evidence="5">
    <location>
        <begin position="7"/>
        <end position="42"/>
    </location>
</feature>
<dbReference type="OrthoDB" id="272703at2759"/>
<keyword evidence="7" id="KW-1185">Reference proteome</keyword>
<feature type="domain" description="RRM" evidence="4">
    <location>
        <begin position="117"/>
        <end position="194"/>
    </location>
</feature>